<accession>A0A160V9F5</accession>
<dbReference type="PANTHER" id="PTHR24104">
    <property type="entry name" value="E3 UBIQUITIN-PROTEIN LIGASE NHLRC1-RELATED"/>
    <property type="match status" value="1"/>
</dbReference>
<dbReference type="InterPro" id="IPR001258">
    <property type="entry name" value="NHL_repeat"/>
</dbReference>
<sequence>MLTETVAGRTYDYTHNVGRGAQSGMGFNYPNAMTFAPDGTVYITNRGSETISNVGWNRTGVGQRITKVTIGDEWGQEEFLGEYSRYGNGDGQLIWPAGIASNDQGEVFVTDEWLNRVSVFDKDDNLVRSFSTLQDGDPEPNGASGIAIASDGTIYVTDSRSHQVRLFKNDGTFISSFGNKGVSEGQFDSPWGITIDNAGKVYVADFNNHRVQKFSADGKFEQQIGRPGNKRGELNGPTDVAVDPDGDIYVCDWSANRWDRGKVHIFTPEGQFLTALVGDAQKLSQWAQMTVDANDDYGKRRREVRSTEPEWTFAQPTAVEWDTANNRLMVADTQRSRLQIYKKTSGYLVPQLNL</sequence>
<dbReference type="Pfam" id="PF01436">
    <property type="entry name" value="NHL"/>
    <property type="match status" value="4"/>
</dbReference>
<evidence type="ECO:0000313" key="2">
    <source>
        <dbReference type="EMBL" id="CUV02721.1"/>
    </source>
</evidence>
<name>A0A160V9F5_9ZZZZ</name>
<proteinExistence type="predicted"/>
<dbReference type="AlphaFoldDB" id="A0A160V9F5"/>
<dbReference type="GO" id="GO:0008270">
    <property type="term" value="F:zinc ion binding"/>
    <property type="evidence" value="ECO:0007669"/>
    <property type="project" value="UniProtKB-KW"/>
</dbReference>
<dbReference type="InterPro" id="IPR011042">
    <property type="entry name" value="6-blade_b-propeller_TolB-like"/>
</dbReference>
<organism evidence="2">
    <name type="scientific">hydrothermal vent metagenome</name>
    <dbReference type="NCBI Taxonomy" id="652676"/>
    <lineage>
        <taxon>unclassified sequences</taxon>
        <taxon>metagenomes</taxon>
        <taxon>ecological metagenomes</taxon>
    </lineage>
</organism>
<dbReference type="PANTHER" id="PTHR24104:SF25">
    <property type="entry name" value="PROTEIN LIN-41"/>
    <property type="match status" value="1"/>
</dbReference>
<reference evidence="2" key="1">
    <citation type="submission" date="2015-10" db="EMBL/GenBank/DDBJ databases">
        <authorList>
            <person name="Gilbert D.G."/>
        </authorList>
    </citation>
    <scope>NUCLEOTIDE SEQUENCE</scope>
</reference>
<dbReference type="SUPFAM" id="SSF101898">
    <property type="entry name" value="NHL repeat"/>
    <property type="match status" value="1"/>
</dbReference>
<dbReference type="CDD" id="cd05819">
    <property type="entry name" value="NHL"/>
    <property type="match status" value="1"/>
</dbReference>
<dbReference type="EMBL" id="FAXA01000297">
    <property type="protein sequence ID" value="CUV02721.1"/>
    <property type="molecule type" value="Genomic_DNA"/>
</dbReference>
<protein>
    <submittedName>
        <fullName evidence="2">Tripartite motif protein 3</fullName>
    </submittedName>
</protein>
<evidence type="ECO:0000256" key="1">
    <source>
        <dbReference type="ARBA" id="ARBA00022737"/>
    </source>
</evidence>
<gene>
    <name evidence="2" type="ORF">MGWOODY_Clf1387</name>
</gene>
<dbReference type="PROSITE" id="PS51125">
    <property type="entry name" value="NHL"/>
    <property type="match status" value="4"/>
</dbReference>
<keyword evidence="1" id="KW-0677">Repeat</keyword>
<dbReference type="InterPro" id="IPR050952">
    <property type="entry name" value="TRIM-NHL_E3_ligases"/>
</dbReference>
<dbReference type="Gene3D" id="2.120.10.30">
    <property type="entry name" value="TolB, C-terminal domain"/>
    <property type="match status" value="2"/>
</dbReference>